<dbReference type="PANTHER" id="PTHR15243">
    <property type="entry name" value="SERINE/THREONINE-PROTEIN KINASE 19"/>
    <property type="match status" value="1"/>
</dbReference>
<sequence>MRESKDEKIIDFLDKYEYSESLSIFFSLRRDCKGVVDPPIVLEHQIQRNDGSRSLIQGKLGKERSQVLSDSNRQVDLEMLVKDGELRKLKIPRSIPQKNISSCIGYCLKGDILRVVSRRIEERYSNLDNQAPGCDPSCLFNSENRGLVVKEISKLIREVVFDEFKTISVNKRHLLDSLDLAANHWKTEFRQCREHMKQLNGDLLLNFLIKFGVLRRDASDLHTLIFTTPSMGLFIEFLESGNKVIVSSIKRNKYKELFEDKLYSLKLGKSQLPTDFHLRDLSGTGIIKRV</sequence>
<dbReference type="EMBL" id="JAPCXC010000004">
    <property type="protein sequence ID" value="KAJ1613110.1"/>
    <property type="molecule type" value="Genomic_DNA"/>
</dbReference>
<dbReference type="Pfam" id="PF10494">
    <property type="entry name" value="Stk19"/>
    <property type="match status" value="1"/>
</dbReference>
<dbReference type="OrthoDB" id="10261701at2759"/>
<gene>
    <name evidence="2" type="ORF">OJ253_429</name>
</gene>
<comment type="caution">
    <text evidence="2">The sequence shown here is derived from an EMBL/GenBank/DDBJ whole genome shotgun (WGS) entry which is preliminary data.</text>
</comment>
<reference evidence="2" key="1">
    <citation type="submission" date="2022-10" db="EMBL/GenBank/DDBJ databases">
        <title>Adaptive evolution leads to modifications in subtelomeric GC content in a zoonotic Cryptosporidium species.</title>
        <authorList>
            <person name="Li J."/>
            <person name="Feng Y."/>
            <person name="Xiao L."/>
        </authorList>
    </citation>
    <scope>NUCLEOTIDE SEQUENCE</scope>
    <source>
        <strain evidence="2">33844</strain>
    </source>
</reference>
<dbReference type="PANTHER" id="PTHR15243:SF0">
    <property type="entry name" value="SERINE_THREONINE-PROTEIN KINASE 19"/>
    <property type="match status" value="1"/>
</dbReference>
<protein>
    <submittedName>
        <fullName evidence="2">Uncharacterized protein</fullName>
    </submittedName>
</protein>
<evidence type="ECO:0000313" key="2">
    <source>
        <dbReference type="EMBL" id="KAJ1613110.1"/>
    </source>
</evidence>
<dbReference type="InterPro" id="IPR018865">
    <property type="entry name" value="STK19-like"/>
</dbReference>
<organism evidence="2">
    <name type="scientific">Cryptosporidium canis</name>
    <dbReference type="NCBI Taxonomy" id="195482"/>
    <lineage>
        <taxon>Eukaryota</taxon>
        <taxon>Sar</taxon>
        <taxon>Alveolata</taxon>
        <taxon>Apicomplexa</taxon>
        <taxon>Conoidasida</taxon>
        <taxon>Coccidia</taxon>
        <taxon>Eucoccidiorida</taxon>
        <taxon>Eimeriorina</taxon>
        <taxon>Cryptosporidiidae</taxon>
        <taxon>Cryptosporidium</taxon>
    </lineage>
</organism>
<dbReference type="AlphaFoldDB" id="A0A9D5DLB7"/>
<proteinExistence type="inferred from homology"/>
<accession>A0A9D5DLB7</accession>
<dbReference type="Proteomes" id="UP001067231">
    <property type="component" value="Unassembled WGS sequence"/>
</dbReference>
<comment type="similarity">
    <text evidence="1">Belongs to the STK19 family.</text>
</comment>
<evidence type="ECO:0000256" key="1">
    <source>
        <dbReference type="ARBA" id="ARBA00093458"/>
    </source>
</evidence>
<name>A0A9D5DLB7_9CRYT</name>